<dbReference type="PROSITE" id="PS51257">
    <property type="entry name" value="PROKAR_LIPOPROTEIN"/>
    <property type="match status" value="1"/>
</dbReference>
<feature type="signal peptide" evidence="1">
    <location>
        <begin position="1"/>
        <end position="23"/>
    </location>
</feature>
<dbReference type="PANTHER" id="PTHR35936">
    <property type="entry name" value="MEMBRANE-BOUND LYTIC MUREIN TRANSGLYCOSYLASE F"/>
    <property type="match status" value="1"/>
</dbReference>
<keyword evidence="3" id="KW-1185">Reference proteome</keyword>
<feature type="chain" id="PRO_5006132630" evidence="1">
    <location>
        <begin position="24"/>
        <end position="269"/>
    </location>
</feature>
<accession>A0A0P6WTB8</accession>
<evidence type="ECO:0000256" key="1">
    <source>
        <dbReference type="SAM" id="SignalP"/>
    </source>
</evidence>
<protein>
    <submittedName>
        <fullName evidence="2">Uncharacterized protein</fullName>
    </submittedName>
</protein>
<dbReference type="Proteomes" id="UP000050430">
    <property type="component" value="Unassembled WGS sequence"/>
</dbReference>
<dbReference type="Gene3D" id="3.40.190.10">
    <property type="entry name" value="Periplasmic binding protein-like II"/>
    <property type="match status" value="2"/>
</dbReference>
<keyword evidence="1" id="KW-0732">Signal</keyword>
<proteinExistence type="predicted"/>
<dbReference type="AlphaFoldDB" id="A0A0P6WTB8"/>
<dbReference type="STRING" id="229920.ADM99_04680"/>
<organism evidence="2 3">
    <name type="scientific">Leptolinea tardivitalis</name>
    <dbReference type="NCBI Taxonomy" id="229920"/>
    <lineage>
        <taxon>Bacteria</taxon>
        <taxon>Bacillati</taxon>
        <taxon>Chloroflexota</taxon>
        <taxon>Anaerolineae</taxon>
        <taxon>Anaerolineales</taxon>
        <taxon>Anaerolineaceae</taxon>
        <taxon>Leptolinea</taxon>
    </lineage>
</organism>
<dbReference type="PANTHER" id="PTHR35936:SF25">
    <property type="entry name" value="ABC TRANSPORTER SUBSTRATE-BINDING PROTEIN"/>
    <property type="match status" value="1"/>
</dbReference>
<evidence type="ECO:0000313" key="2">
    <source>
        <dbReference type="EMBL" id="KPL73480.1"/>
    </source>
</evidence>
<comment type="caution">
    <text evidence="2">The sequence shown here is derived from an EMBL/GenBank/DDBJ whole genome shotgun (WGS) entry which is preliminary data.</text>
</comment>
<dbReference type="OrthoDB" id="370479at2"/>
<evidence type="ECO:0000313" key="3">
    <source>
        <dbReference type="Proteomes" id="UP000050430"/>
    </source>
</evidence>
<sequence length="269" mass="30974">MSKFLPIILISIFLASCSGQVQPSYSSLTGSTPENSKQPEINRTIRLAIGEWPPYTGKNLSEYGCDSKIVKETFAQMGISVQYGFFPWARSLSFAQTGDWDGTMEWAKSKMAVEKFYISSLPISKQVWVFFHRVDRPFEWQTLDDIKSKTIGVTSGYVYSDIFDPISNQLKLEEASSDSANFKKILAGRVDIFPMEKNVGIYILNNEFTKEERDQITFNDRPLTEFEPYLLLTKANPSNEQLIKQFDDEFKKYQNSSRYREIVENCDQK</sequence>
<gene>
    <name evidence="2" type="ORF">ADM99_04680</name>
</gene>
<reference evidence="2 3" key="1">
    <citation type="submission" date="2015-07" db="EMBL/GenBank/DDBJ databases">
        <title>Genome sequence of Leptolinea tardivitalis DSM 16556.</title>
        <authorList>
            <person name="Hemp J."/>
            <person name="Ward L.M."/>
            <person name="Pace L.A."/>
            <person name="Fischer W.W."/>
        </authorList>
    </citation>
    <scope>NUCLEOTIDE SEQUENCE [LARGE SCALE GENOMIC DNA]</scope>
    <source>
        <strain evidence="2 3">YMTK-2</strain>
    </source>
</reference>
<dbReference type="SUPFAM" id="SSF53850">
    <property type="entry name" value="Periplasmic binding protein-like II"/>
    <property type="match status" value="1"/>
</dbReference>
<dbReference type="EMBL" id="LGCK01000006">
    <property type="protein sequence ID" value="KPL73480.1"/>
    <property type="molecule type" value="Genomic_DNA"/>
</dbReference>
<name>A0A0P6WTB8_9CHLR</name>